<protein>
    <recommendedName>
        <fullName evidence="4">O-linked GlcNAc transferase</fullName>
    </recommendedName>
</protein>
<evidence type="ECO:0000313" key="2">
    <source>
        <dbReference type="EMBL" id="GGG17766.1"/>
    </source>
</evidence>
<sequence>MFEMDHLFFEGKIKATLLTAEKILVKKDVTTDELERAKKYCKLLTPYQLSQYPTLTPPLVAPSIERADETYEELDEVKTIRAIKDEDAFQQRIQQLEAQATTSNAATRAQSLMVQAQLFLLAHHYNEAVHCFKEAIKANPNHDLYWGLAGQTMHRFGWTPFDALSYLEQAVLLNPTNARWQWNQALVLLQLAKDLQEPAFLANASLLLEDAIMQCASHQASLQQAIQSTYDEMDNYIFS</sequence>
<accession>A0A917LFC3</accession>
<dbReference type="InterPro" id="IPR011990">
    <property type="entry name" value="TPR-like_helical_dom_sf"/>
</dbReference>
<evidence type="ECO:0000256" key="1">
    <source>
        <dbReference type="PROSITE-ProRule" id="PRU00339"/>
    </source>
</evidence>
<evidence type="ECO:0008006" key="4">
    <source>
        <dbReference type="Google" id="ProtNLM"/>
    </source>
</evidence>
<organism evidence="2 3">
    <name type="scientific">Lysinibacillus alkalisoli</name>
    <dbReference type="NCBI Taxonomy" id="1911548"/>
    <lineage>
        <taxon>Bacteria</taxon>
        <taxon>Bacillati</taxon>
        <taxon>Bacillota</taxon>
        <taxon>Bacilli</taxon>
        <taxon>Bacillales</taxon>
        <taxon>Bacillaceae</taxon>
        <taxon>Lysinibacillus</taxon>
    </lineage>
</organism>
<dbReference type="InterPro" id="IPR019734">
    <property type="entry name" value="TPR_rpt"/>
</dbReference>
<evidence type="ECO:0000313" key="3">
    <source>
        <dbReference type="Proteomes" id="UP000616608"/>
    </source>
</evidence>
<keyword evidence="3" id="KW-1185">Reference proteome</keyword>
<proteinExistence type="predicted"/>
<reference evidence="2" key="1">
    <citation type="journal article" date="2014" name="Int. J. Syst. Evol. Microbiol.">
        <title>Complete genome sequence of Corynebacterium casei LMG S-19264T (=DSM 44701T), isolated from a smear-ripened cheese.</title>
        <authorList>
            <consortium name="US DOE Joint Genome Institute (JGI-PGF)"/>
            <person name="Walter F."/>
            <person name="Albersmeier A."/>
            <person name="Kalinowski J."/>
            <person name="Ruckert C."/>
        </authorList>
    </citation>
    <scope>NUCLEOTIDE SEQUENCE</scope>
    <source>
        <strain evidence="2">CGMCC 1.15760</strain>
    </source>
</reference>
<name>A0A917LFC3_9BACI</name>
<dbReference type="Proteomes" id="UP000616608">
    <property type="component" value="Unassembled WGS sequence"/>
</dbReference>
<dbReference type="Gene3D" id="1.25.40.10">
    <property type="entry name" value="Tetratricopeptide repeat domain"/>
    <property type="match status" value="1"/>
</dbReference>
<comment type="caution">
    <text evidence="2">The sequence shown here is derived from an EMBL/GenBank/DDBJ whole genome shotgun (WGS) entry which is preliminary data.</text>
</comment>
<dbReference type="PROSITE" id="PS50005">
    <property type="entry name" value="TPR"/>
    <property type="match status" value="1"/>
</dbReference>
<gene>
    <name evidence="2" type="ORF">GCM10007425_10210</name>
</gene>
<dbReference type="SUPFAM" id="SSF48452">
    <property type="entry name" value="TPR-like"/>
    <property type="match status" value="1"/>
</dbReference>
<dbReference type="SMART" id="SM00028">
    <property type="entry name" value="TPR"/>
    <property type="match status" value="1"/>
</dbReference>
<dbReference type="RefSeq" id="WP_188613951.1">
    <property type="nucleotide sequence ID" value="NZ_BMJT01000003.1"/>
</dbReference>
<feature type="repeat" description="TPR" evidence="1">
    <location>
        <begin position="109"/>
        <end position="142"/>
    </location>
</feature>
<dbReference type="EMBL" id="BMJT01000003">
    <property type="protein sequence ID" value="GGG17766.1"/>
    <property type="molecule type" value="Genomic_DNA"/>
</dbReference>
<dbReference type="AlphaFoldDB" id="A0A917LFC3"/>
<reference evidence="2" key="2">
    <citation type="submission" date="2020-09" db="EMBL/GenBank/DDBJ databases">
        <authorList>
            <person name="Sun Q."/>
            <person name="Zhou Y."/>
        </authorList>
    </citation>
    <scope>NUCLEOTIDE SEQUENCE</scope>
    <source>
        <strain evidence="2">CGMCC 1.15760</strain>
    </source>
</reference>
<keyword evidence="1" id="KW-0802">TPR repeat</keyword>